<accession>A0A7G9T602</accession>
<dbReference type="Proteomes" id="UP000515800">
    <property type="component" value="Chromosome"/>
</dbReference>
<evidence type="ECO:0008006" key="5">
    <source>
        <dbReference type="Google" id="ProtNLM"/>
    </source>
</evidence>
<feature type="chain" id="PRO_5038710778" description="YtxH domain-containing protein" evidence="2">
    <location>
        <begin position="24"/>
        <end position="196"/>
    </location>
</feature>
<feature type="signal peptide" evidence="2">
    <location>
        <begin position="1"/>
        <end position="23"/>
    </location>
</feature>
<protein>
    <recommendedName>
        <fullName evidence="5">YtxH domain-containing protein</fullName>
    </recommendedName>
</protein>
<dbReference type="RefSeq" id="WP_187529359.1">
    <property type="nucleotide sequence ID" value="NZ_CP060724.1"/>
</dbReference>
<evidence type="ECO:0000313" key="3">
    <source>
        <dbReference type="EMBL" id="QNN75527.1"/>
    </source>
</evidence>
<dbReference type="AlphaFoldDB" id="A0A7G9T602"/>
<proteinExistence type="predicted"/>
<keyword evidence="1" id="KW-0175">Coiled coil</keyword>
<gene>
    <name evidence="3" type="ORF">H9L19_01090</name>
</gene>
<dbReference type="KEGG" id="wdi:H9L19_01090"/>
<sequence>MGKVAKGFAFGALTVGVAAVAAAAYYKTLSPQEQEALQDKFLDGIEAGKEKAVVLTDLTRDQLATLTEKINQIDLSDDSEIKTKLAGFKTNYALLSERAKTLYAEGKQFLQAQNSTNLSVEAQEKLAQIKQSYADLRAQADDLFLNAKDIAVEKSAQLKAKAEEKFGAAQEEFDIVLDSQAAEFEAQLTDDTPENI</sequence>
<keyword evidence="2" id="KW-0732">Signal</keyword>
<keyword evidence="4" id="KW-1185">Reference proteome</keyword>
<evidence type="ECO:0000313" key="4">
    <source>
        <dbReference type="Proteomes" id="UP000515800"/>
    </source>
</evidence>
<name>A0A7G9T602_9LACO</name>
<evidence type="ECO:0000256" key="1">
    <source>
        <dbReference type="SAM" id="Coils"/>
    </source>
</evidence>
<reference evidence="3 4" key="1">
    <citation type="submission" date="2020-08" db="EMBL/GenBank/DDBJ databases">
        <title>Genome sequence of Weissella diestrammenae KACC 16890T.</title>
        <authorList>
            <person name="Hyun D.-W."/>
            <person name="Bae J.-W."/>
        </authorList>
    </citation>
    <scope>NUCLEOTIDE SEQUENCE [LARGE SCALE GENOMIC DNA]</scope>
    <source>
        <strain evidence="3 4">KACC 16890</strain>
    </source>
</reference>
<organism evidence="3 4">
    <name type="scientific">Weissella diestrammenae</name>
    <dbReference type="NCBI Taxonomy" id="1162633"/>
    <lineage>
        <taxon>Bacteria</taxon>
        <taxon>Bacillati</taxon>
        <taxon>Bacillota</taxon>
        <taxon>Bacilli</taxon>
        <taxon>Lactobacillales</taxon>
        <taxon>Lactobacillaceae</taxon>
        <taxon>Weissella</taxon>
    </lineage>
</organism>
<feature type="coiled-coil region" evidence="1">
    <location>
        <begin position="119"/>
        <end position="172"/>
    </location>
</feature>
<evidence type="ECO:0000256" key="2">
    <source>
        <dbReference type="SAM" id="SignalP"/>
    </source>
</evidence>
<dbReference type="EMBL" id="CP060724">
    <property type="protein sequence ID" value="QNN75527.1"/>
    <property type="molecule type" value="Genomic_DNA"/>
</dbReference>